<gene>
    <name evidence="1" type="ORF">V1H85_17985</name>
</gene>
<evidence type="ECO:0000313" key="1">
    <source>
        <dbReference type="EMBL" id="MEE1974348.1"/>
    </source>
</evidence>
<dbReference type="RefSeq" id="WP_330072559.1">
    <property type="nucleotide sequence ID" value="NZ_JAZDDF010000099.1"/>
</dbReference>
<protein>
    <submittedName>
        <fullName evidence="1">Uncharacterized protein</fullName>
    </submittedName>
</protein>
<sequence>GVWDDSDLEYKGKRISVKSSAYFSNLLLLEANDWNLDGSYKPNSNKAQSNSYYDYFLLVRIKPNTNSFFNTEKDKEILKASVLN</sequence>
<feature type="non-terminal residue" evidence="1">
    <location>
        <position position="1"/>
    </location>
</feature>
<name>A0ABU7IN22_9FLAO</name>
<organism evidence="1 2">
    <name type="scientific">Maribacter flavus</name>
    <dbReference type="NCBI Taxonomy" id="1658664"/>
    <lineage>
        <taxon>Bacteria</taxon>
        <taxon>Pseudomonadati</taxon>
        <taxon>Bacteroidota</taxon>
        <taxon>Flavobacteriia</taxon>
        <taxon>Flavobacteriales</taxon>
        <taxon>Flavobacteriaceae</taxon>
        <taxon>Maribacter</taxon>
    </lineage>
</organism>
<evidence type="ECO:0000313" key="2">
    <source>
        <dbReference type="Proteomes" id="UP001343698"/>
    </source>
</evidence>
<comment type="caution">
    <text evidence="1">The sequence shown here is derived from an EMBL/GenBank/DDBJ whole genome shotgun (WGS) entry which is preliminary data.</text>
</comment>
<dbReference type="EMBL" id="JAZDDF010000099">
    <property type="protein sequence ID" value="MEE1974348.1"/>
    <property type="molecule type" value="Genomic_DNA"/>
</dbReference>
<proteinExistence type="predicted"/>
<feature type="non-terminal residue" evidence="1">
    <location>
        <position position="84"/>
    </location>
</feature>
<keyword evidence="2" id="KW-1185">Reference proteome</keyword>
<accession>A0ABU7IN22</accession>
<dbReference type="Proteomes" id="UP001343698">
    <property type="component" value="Unassembled WGS sequence"/>
</dbReference>
<reference evidence="1 2" key="1">
    <citation type="submission" date="2024-01" db="EMBL/GenBank/DDBJ databases">
        <title>Maribacter spp. originated from different algae showed divergent polysaccharides utilization ability.</title>
        <authorList>
            <person name="Wang H."/>
            <person name="Wu Y."/>
        </authorList>
    </citation>
    <scope>NUCLEOTIDE SEQUENCE [LARGE SCALE GENOMIC DNA]</scope>
    <source>
        <strain evidence="1 2">KPT27_14</strain>
    </source>
</reference>